<sequence>MTSNKFIIRIRTINQFEKVFGKFESIWLSFEYNNEVIQTCKFNSSTTFVPHSTELIWSEGSVLVLFVCTVERIIGSVEVDIDSFLAKGITHVDAQLKLKETSFDFCREKPSINLSMEPLTTSNNQALDKNKVPETSIETKSMNQMLQSIPIHAENDIRQVQVVLKQLNAARLDLERKQHDWKSYREQEEHKFRKHLKSKERKVRAYLEQQILHQAEEHKKTLDICKTEYKTLESRLKKSLRDIEVKEREFKRQLETKASEFEREIAESKRLVEAEASKTQMVQSKLKSFQVDLQDSQAKCLKLETNLQTEKKRYESSDTGKFENEIKTLKTKVVELEMNLNKEISEKSYISAECDRYRNAAQNLAKIVREHQKQEMENTVASADCRKTQTSSKMKKRNSKNTDRRRKMEQIKSQLSNLSLTGG</sequence>
<dbReference type="Proteomes" id="UP001054902">
    <property type="component" value="Unassembled WGS sequence"/>
</dbReference>
<feature type="compositionally biased region" description="Polar residues" evidence="1">
    <location>
        <begin position="411"/>
        <end position="423"/>
    </location>
</feature>
<keyword evidence="3" id="KW-1185">Reference proteome</keyword>
<name>A0AAD3H546_9STRA</name>
<evidence type="ECO:0000256" key="1">
    <source>
        <dbReference type="SAM" id="MobiDB-lite"/>
    </source>
</evidence>
<dbReference type="AlphaFoldDB" id="A0AAD3H546"/>
<comment type="caution">
    <text evidence="2">The sequence shown here is derived from an EMBL/GenBank/DDBJ whole genome shotgun (WGS) entry which is preliminary data.</text>
</comment>
<evidence type="ECO:0000313" key="2">
    <source>
        <dbReference type="EMBL" id="GFH50972.1"/>
    </source>
</evidence>
<feature type="region of interest" description="Disordered" evidence="1">
    <location>
        <begin position="375"/>
        <end position="423"/>
    </location>
</feature>
<evidence type="ECO:0000313" key="3">
    <source>
        <dbReference type="Proteomes" id="UP001054902"/>
    </source>
</evidence>
<protein>
    <submittedName>
        <fullName evidence="2">Uncharacterized protein</fullName>
    </submittedName>
</protein>
<reference evidence="2 3" key="1">
    <citation type="journal article" date="2021" name="Sci. Rep.">
        <title>The genome of the diatom Chaetoceros tenuissimus carries an ancient integrated fragment of an extant virus.</title>
        <authorList>
            <person name="Hongo Y."/>
            <person name="Kimura K."/>
            <person name="Takaki Y."/>
            <person name="Yoshida Y."/>
            <person name="Baba S."/>
            <person name="Kobayashi G."/>
            <person name="Nagasaki K."/>
            <person name="Hano T."/>
            <person name="Tomaru Y."/>
        </authorList>
    </citation>
    <scope>NUCLEOTIDE SEQUENCE [LARGE SCALE GENOMIC DNA]</scope>
    <source>
        <strain evidence="2 3">NIES-3715</strain>
    </source>
</reference>
<organism evidence="2 3">
    <name type="scientific">Chaetoceros tenuissimus</name>
    <dbReference type="NCBI Taxonomy" id="426638"/>
    <lineage>
        <taxon>Eukaryota</taxon>
        <taxon>Sar</taxon>
        <taxon>Stramenopiles</taxon>
        <taxon>Ochrophyta</taxon>
        <taxon>Bacillariophyta</taxon>
        <taxon>Coscinodiscophyceae</taxon>
        <taxon>Chaetocerotophycidae</taxon>
        <taxon>Chaetocerotales</taxon>
        <taxon>Chaetocerotaceae</taxon>
        <taxon>Chaetoceros</taxon>
    </lineage>
</organism>
<proteinExistence type="predicted"/>
<dbReference type="EMBL" id="BLLK01000045">
    <property type="protein sequence ID" value="GFH50972.1"/>
    <property type="molecule type" value="Genomic_DNA"/>
</dbReference>
<gene>
    <name evidence="2" type="ORF">CTEN210_07448</name>
</gene>
<feature type="compositionally biased region" description="Basic and acidic residues" evidence="1">
    <location>
        <begin position="400"/>
        <end position="410"/>
    </location>
</feature>
<accession>A0AAD3H546</accession>